<dbReference type="Pfam" id="PF03401">
    <property type="entry name" value="TctC"/>
    <property type="match status" value="1"/>
</dbReference>
<comment type="caution">
    <text evidence="3">The sequence shown here is derived from an EMBL/GenBank/DDBJ whole genome shotgun (WGS) entry which is preliminary data.</text>
</comment>
<comment type="similarity">
    <text evidence="1">Belongs to the UPF0065 (bug) family.</text>
</comment>
<dbReference type="Gene3D" id="3.40.190.10">
    <property type="entry name" value="Periplasmic binding protein-like II"/>
    <property type="match status" value="1"/>
</dbReference>
<dbReference type="PIRSF" id="PIRSF017082">
    <property type="entry name" value="YflP"/>
    <property type="match status" value="1"/>
</dbReference>
<feature type="signal peptide" evidence="2">
    <location>
        <begin position="1"/>
        <end position="23"/>
    </location>
</feature>
<keyword evidence="2" id="KW-0732">Signal</keyword>
<evidence type="ECO:0000313" key="4">
    <source>
        <dbReference type="Proteomes" id="UP000318405"/>
    </source>
</evidence>
<dbReference type="PANTHER" id="PTHR42928:SF5">
    <property type="entry name" value="BLR1237 PROTEIN"/>
    <property type="match status" value="1"/>
</dbReference>
<feature type="chain" id="PRO_5021720813" evidence="2">
    <location>
        <begin position="24"/>
        <end position="327"/>
    </location>
</feature>
<dbReference type="RefSeq" id="WP_143947287.1">
    <property type="nucleotide sequence ID" value="NZ_BAABMB010000001.1"/>
</dbReference>
<accession>A0A556AWK7</accession>
<evidence type="ECO:0000256" key="2">
    <source>
        <dbReference type="SAM" id="SignalP"/>
    </source>
</evidence>
<evidence type="ECO:0000313" key="3">
    <source>
        <dbReference type="EMBL" id="TSH97332.1"/>
    </source>
</evidence>
<dbReference type="AlphaFoldDB" id="A0A556AWK7"/>
<evidence type="ECO:0000256" key="1">
    <source>
        <dbReference type="ARBA" id="ARBA00006987"/>
    </source>
</evidence>
<keyword evidence="4" id="KW-1185">Reference proteome</keyword>
<dbReference type="SUPFAM" id="SSF53850">
    <property type="entry name" value="Periplasmic binding protein-like II"/>
    <property type="match status" value="1"/>
</dbReference>
<organism evidence="3 4">
    <name type="scientific">Verticiella sediminum</name>
    <dbReference type="NCBI Taxonomy" id="1247510"/>
    <lineage>
        <taxon>Bacteria</taxon>
        <taxon>Pseudomonadati</taxon>
        <taxon>Pseudomonadota</taxon>
        <taxon>Betaproteobacteria</taxon>
        <taxon>Burkholderiales</taxon>
        <taxon>Alcaligenaceae</taxon>
        <taxon>Verticiella</taxon>
    </lineage>
</organism>
<gene>
    <name evidence="3" type="ORF">FOZ76_06280</name>
</gene>
<proteinExistence type="inferred from homology"/>
<dbReference type="Proteomes" id="UP000318405">
    <property type="component" value="Unassembled WGS sequence"/>
</dbReference>
<dbReference type="CDD" id="cd07012">
    <property type="entry name" value="PBP2_Bug_TTT"/>
    <property type="match status" value="1"/>
</dbReference>
<sequence length="327" mass="34764">MIARTVIAAAAFAGIASTGAAFAQSADGWPARPITLIVPSTAGGSTDIVARILSEGLRKQLGQAVIVENKSGAAGTIGLQTALRAPSDGYTYVFGYPSNLIVTQFTMPDISFVAVDEFVPIGGIAINEMVMNASAAVHATNPKELVEWARTQSTEPMYGSYGQGSYSHIVAAYLGTANQFKATHIPYKAERELLTALATNDVAYGVSVVTAGKALQDTGKTRMVGLLAPRRSTQYPDIPTFKEMGIDDPAFSLLGWNGLFAKKDTPPAILRRMEQAVQQVMSQPETQQRMIAASSTPWGASAQALDKTWKSEIPIYEALTQAANLSE</sequence>
<dbReference type="InterPro" id="IPR005064">
    <property type="entry name" value="BUG"/>
</dbReference>
<reference evidence="3 4" key="1">
    <citation type="submission" date="2019-07" db="EMBL/GenBank/DDBJ databases">
        <title>Qingshengfaniella alkalisoli gen. nov., sp. nov., isolated from saline soil.</title>
        <authorList>
            <person name="Xu L."/>
            <person name="Huang X.-X."/>
            <person name="Sun J.-Q."/>
        </authorList>
    </citation>
    <scope>NUCLEOTIDE SEQUENCE [LARGE SCALE GENOMIC DNA]</scope>
    <source>
        <strain evidence="3 4">DSM 27279</strain>
    </source>
</reference>
<name>A0A556AWK7_9BURK</name>
<dbReference type="InterPro" id="IPR042100">
    <property type="entry name" value="Bug_dom1"/>
</dbReference>
<dbReference type="OrthoDB" id="8678477at2"/>
<dbReference type="PANTHER" id="PTHR42928">
    <property type="entry name" value="TRICARBOXYLATE-BINDING PROTEIN"/>
    <property type="match status" value="1"/>
</dbReference>
<protein>
    <submittedName>
        <fullName evidence="3">Tripartite tricarboxylate transporter substrate binding protein</fullName>
    </submittedName>
</protein>
<dbReference type="EMBL" id="VLTJ01000010">
    <property type="protein sequence ID" value="TSH97332.1"/>
    <property type="molecule type" value="Genomic_DNA"/>
</dbReference>
<dbReference type="Gene3D" id="3.40.190.150">
    <property type="entry name" value="Bordetella uptake gene, domain 1"/>
    <property type="match status" value="1"/>
</dbReference>